<dbReference type="InterPro" id="IPR036691">
    <property type="entry name" value="Endo/exonu/phosph_ase_sf"/>
</dbReference>
<dbReference type="EMBL" id="JACGWK010001010">
    <property type="protein sequence ID" value="KAL0293519.1"/>
    <property type="molecule type" value="Genomic_DNA"/>
</dbReference>
<dbReference type="Gene3D" id="3.60.10.10">
    <property type="entry name" value="Endonuclease/exonuclease/phosphatase"/>
    <property type="match status" value="1"/>
</dbReference>
<name>A0AAW2JG46_9LAMI</name>
<reference evidence="1" key="1">
    <citation type="submission" date="2020-06" db="EMBL/GenBank/DDBJ databases">
        <authorList>
            <person name="Li T."/>
            <person name="Hu X."/>
            <person name="Zhang T."/>
            <person name="Song X."/>
            <person name="Zhang H."/>
            <person name="Dai N."/>
            <person name="Sheng W."/>
            <person name="Hou X."/>
            <person name="Wei L."/>
        </authorList>
    </citation>
    <scope>NUCLEOTIDE SEQUENCE</scope>
    <source>
        <strain evidence="1">G01</strain>
        <tissue evidence="1">Leaf</tissue>
    </source>
</reference>
<gene>
    <name evidence="1" type="ORF">Sangu_3236200</name>
</gene>
<accession>A0AAW2JG46</accession>
<reference evidence="1" key="2">
    <citation type="journal article" date="2024" name="Plant">
        <title>Genomic evolution and insights into agronomic trait innovations of Sesamum species.</title>
        <authorList>
            <person name="Miao H."/>
            <person name="Wang L."/>
            <person name="Qu L."/>
            <person name="Liu H."/>
            <person name="Sun Y."/>
            <person name="Le M."/>
            <person name="Wang Q."/>
            <person name="Wei S."/>
            <person name="Zheng Y."/>
            <person name="Lin W."/>
            <person name="Duan Y."/>
            <person name="Cao H."/>
            <person name="Xiong S."/>
            <person name="Wang X."/>
            <person name="Wei L."/>
            <person name="Li C."/>
            <person name="Ma Q."/>
            <person name="Ju M."/>
            <person name="Zhao R."/>
            <person name="Li G."/>
            <person name="Mu C."/>
            <person name="Tian Q."/>
            <person name="Mei H."/>
            <person name="Zhang T."/>
            <person name="Gao T."/>
            <person name="Zhang H."/>
        </authorList>
    </citation>
    <scope>NUCLEOTIDE SEQUENCE</scope>
    <source>
        <strain evidence="1">G01</strain>
    </source>
</reference>
<evidence type="ECO:0000313" key="1">
    <source>
        <dbReference type="EMBL" id="KAL0293519.1"/>
    </source>
</evidence>
<protein>
    <recommendedName>
        <fullName evidence="2">Endonuclease/exonuclease/phosphatase domain-containing protein</fullName>
    </recommendedName>
</protein>
<sequence length="184" mass="21325">MGDFNAVLDDSEVNGYAADTSASMAEFLECITEAELTHLPFTGANFTWHNCSDGERSLWKRLDRMLVNEAWLAKWPQSKYISNETHPQKLQEITWEIYLTTYNRAALFLQKAQQLLQEFKHESILLQLEKCCRMIYCKATQMELNMLKQRAKLAWLKGGDNCFQDFLSENYCTESLSTSLPNTE</sequence>
<dbReference type="SUPFAM" id="SSF56219">
    <property type="entry name" value="DNase I-like"/>
    <property type="match status" value="1"/>
</dbReference>
<proteinExistence type="predicted"/>
<dbReference type="PANTHER" id="PTHR33710:SF71">
    <property type="entry name" value="ENDONUCLEASE_EXONUCLEASE_PHOSPHATASE DOMAIN-CONTAINING PROTEIN"/>
    <property type="match status" value="1"/>
</dbReference>
<dbReference type="AlphaFoldDB" id="A0AAW2JG46"/>
<organism evidence="1">
    <name type="scientific">Sesamum angustifolium</name>
    <dbReference type="NCBI Taxonomy" id="2727405"/>
    <lineage>
        <taxon>Eukaryota</taxon>
        <taxon>Viridiplantae</taxon>
        <taxon>Streptophyta</taxon>
        <taxon>Embryophyta</taxon>
        <taxon>Tracheophyta</taxon>
        <taxon>Spermatophyta</taxon>
        <taxon>Magnoliopsida</taxon>
        <taxon>eudicotyledons</taxon>
        <taxon>Gunneridae</taxon>
        <taxon>Pentapetalae</taxon>
        <taxon>asterids</taxon>
        <taxon>lamiids</taxon>
        <taxon>Lamiales</taxon>
        <taxon>Pedaliaceae</taxon>
        <taxon>Sesamum</taxon>
    </lineage>
</organism>
<comment type="caution">
    <text evidence="1">The sequence shown here is derived from an EMBL/GenBank/DDBJ whole genome shotgun (WGS) entry which is preliminary data.</text>
</comment>
<evidence type="ECO:0008006" key="2">
    <source>
        <dbReference type="Google" id="ProtNLM"/>
    </source>
</evidence>
<dbReference type="PANTHER" id="PTHR33710">
    <property type="entry name" value="BNAC02G09200D PROTEIN"/>
    <property type="match status" value="1"/>
</dbReference>